<dbReference type="EMBL" id="MU003698">
    <property type="protein sequence ID" value="KAF2811505.1"/>
    <property type="molecule type" value="Genomic_DNA"/>
</dbReference>
<reference evidence="4" key="3">
    <citation type="submission" date="2025-04" db="UniProtKB">
        <authorList>
            <consortium name="RefSeq"/>
        </authorList>
    </citation>
    <scope>IDENTIFICATION</scope>
    <source>
        <strain evidence="4">CBS 304.34</strain>
    </source>
</reference>
<evidence type="ECO:0000256" key="1">
    <source>
        <dbReference type="SAM" id="MobiDB-lite"/>
    </source>
</evidence>
<organism evidence="2">
    <name type="scientific">Mytilinidion resinicola</name>
    <dbReference type="NCBI Taxonomy" id="574789"/>
    <lineage>
        <taxon>Eukaryota</taxon>
        <taxon>Fungi</taxon>
        <taxon>Dikarya</taxon>
        <taxon>Ascomycota</taxon>
        <taxon>Pezizomycotina</taxon>
        <taxon>Dothideomycetes</taxon>
        <taxon>Pleosporomycetidae</taxon>
        <taxon>Mytilinidiales</taxon>
        <taxon>Mytilinidiaceae</taxon>
        <taxon>Mytilinidion</taxon>
    </lineage>
</organism>
<dbReference type="Proteomes" id="UP000504636">
    <property type="component" value="Unplaced"/>
</dbReference>
<keyword evidence="3" id="KW-1185">Reference proteome</keyword>
<evidence type="ECO:0000313" key="4">
    <source>
        <dbReference type="RefSeq" id="XP_033578469.1"/>
    </source>
</evidence>
<sequence length="264" mass="27873">MPPKNLLVVFGATGSQGNSVATTTLSSTPYLPNTPSTPSPANATHSHTQALALAFVLEAAITSPFTLPAALAGAHTISIAPTTDSNNRTRALEIQQAVSVCAASMVAGAAYLIRSNLPNVSSALRRQRGGPSVYPRPARPKRVRPPGAAFTQNVRGMLRPVTGAAREGTRGCKWVAAMLAAPDACEGERVCAATGLCTVRDIAERMSRATAKRVVGVMMDMYLWNRDYGDFGEGQGGSVRWAAEQAKGGLMTFDEFLRMNLLVL</sequence>
<reference evidence="4" key="2">
    <citation type="submission" date="2020-04" db="EMBL/GenBank/DDBJ databases">
        <authorList>
            <consortium name="NCBI Genome Project"/>
        </authorList>
    </citation>
    <scope>NUCLEOTIDE SEQUENCE</scope>
    <source>
        <strain evidence="4">CBS 304.34</strain>
    </source>
</reference>
<dbReference type="RefSeq" id="XP_033578469.1">
    <property type="nucleotide sequence ID" value="XM_033722821.1"/>
</dbReference>
<evidence type="ECO:0008006" key="5">
    <source>
        <dbReference type="Google" id="ProtNLM"/>
    </source>
</evidence>
<dbReference type="InterPro" id="IPR036291">
    <property type="entry name" value="NAD(P)-bd_dom_sf"/>
</dbReference>
<evidence type="ECO:0000313" key="3">
    <source>
        <dbReference type="Proteomes" id="UP000504636"/>
    </source>
</evidence>
<dbReference type="AlphaFoldDB" id="A0A6A6YU57"/>
<feature type="region of interest" description="Disordered" evidence="1">
    <location>
        <begin position="124"/>
        <end position="146"/>
    </location>
</feature>
<proteinExistence type="predicted"/>
<evidence type="ECO:0000313" key="2">
    <source>
        <dbReference type="EMBL" id="KAF2811505.1"/>
    </source>
</evidence>
<dbReference type="GeneID" id="54463714"/>
<dbReference type="OrthoDB" id="300709at2759"/>
<reference evidence="2 4" key="1">
    <citation type="journal article" date="2020" name="Stud. Mycol.">
        <title>101 Dothideomycetes genomes: a test case for predicting lifestyles and emergence of pathogens.</title>
        <authorList>
            <person name="Haridas S."/>
            <person name="Albert R."/>
            <person name="Binder M."/>
            <person name="Bloem J."/>
            <person name="Labutti K."/>
            <person name="Salamov A."/>
            <person name="Andreopoulos B."/>
            <person name="Baker S."/>
            <person name="Barry K."/>
            <person name="Bills G."/>
            <person name="Bluhm B."/>
            <person name="Cannon C."/>
            <person name="Castanera R."/>
            <person name="Culley D."/>
            <person name="Daum C."/>
            <person name="Ezra D."/>
            <person name="Gonzalez J."/>
            <person name="Henrissat B."/>
            <person name="Kuo A."/>
            <person name="Liang C."/>
            <person name="Lipzen A."/>
            <person name="Lutzoni F."/>
            <person name="Magnuson J."/>
            <person name="Mondo S."/>
            <person name="Nolan M."/>
            <person name="Ohm R."/>
            <person name="Pangilinan J."/>
            <person name="Park H.-J."/>
            <person name="Ramirez L."/>
            <person name="Alfaro M."/>
            <person name="Sun H."/>
            <person name="Tritt A."/>
            <person name="Yoshinaga Y."/>
            <person name="Zwiers L.-H."/>
            <person name="Turgeon B."/>
            <person name="Goodwin S."/>
            <person name="Spatafora J."/>
            <person name="Crous P."/>
            <person name="Grigoriev I."/>
        </authorList>
    </citation>
    <scope>NUCLEOTIDE SEQUENCE</scope>
    <source>
        <strain evidence="2 4">CBS 304.34</strain>
    </source>
</reference>
<dbReference type="SUPFAM" id="SSF51735">
    <property type="entry name" value="NAD(P)-binding Rossmann-fold domains"/>
    <property type="match status" value="1"/>
</dbReference>
<gene>
    <name evidence="2 4" type="ORF">BDZ99DRAFT_487252</name>
</gene>
<accession>A0A6A6YU57</accession>
<protein>
    <recommendedName>
        <fullName evidence="5">NAD(P)-binding protein</fullName>
    </recommendedName>
</protein>
<dbReference type="Gene3D" id="3.40.50.720">
    <property type="entry name" value="NAD(P)-binding Rossmann-like Domain"/>
    <property type="match status" value="1"/>
</dbReference>
<name>A0A6A6YU57_9PEZI</name>